<proteinExistence type="predicted"/>
<sequence length="79" mass="8765">MSSVSGSKEVLNENDHYNRENDKYFEGASLPSPLTGSAAIALPIDYIATSDPKWNFENLDESAYNEAATKIQAAYRGYR</sequence>
<dbReference type="CDD" id="cd23767">
    <property type="entry name" value="IQCD"/>
    <property type="match status" value="1"/>
</dbReference>
<feature type="compositionally biased region" description="Basic and acidic residues" evidence="1">
    <location>
        <begin position="10"/>
        <end position="25"/>
    </location>
</feature>
<evidence type="ECO:0000313" key="3">
    <source>
        <dbReference type="Proteomes" id="UP000054359"/>
    </source>
</evidence>
<accession>A0A087UIZ1</accession>
<feature type="region of interest" description="Disordered" evidence="1">
    <location>
        <begin position="1"/>
        <end position="28"/>
    </location>
</feature>
<feature type="non-terminal residue" evidence="2">
    <location>
        <position position="79"/>
    </location>
</feature>
<organism evidence="2 3">
    <name type="scientific">Stegodyphus mimosarum</name>
    <name type="common">African social velvet spider</name>
    <dbReference type="NCBI Taxonomy" id="407821"/>
    <lineage>
        <taxon>Eukaryota</taxon>
        <taxon>Metazoa</taxon>
        <taxon>Ecdysozoa</taxon>
        <taxon>Arthropoda</taxon>
        <taxon>Chelicerata</taxon>
        <taxon>Arachnida</taxon>
        <taxon>Araneae</taxon>
        <taxon>Araneomorphae</taxon>
        <taxon>Entelegynae</taxon>
        <taxon>Eresoidea</taxon>
        <taxon>Eresidae</taxon>
        <taxon>Stegodyphus</taxon>
    </lineage>
</organism>
<dbReference type="InterPro" id="IPR000048">
    <property type="entry name" value="IQ_motif_EF-hand-BS"/>
</dbReference>
<dbReference type="Proteomes" id="UP000054359">
    <property type="component" value="Unassembled WGS sequence"/>
</dbReference>
<dbReference type="EMBL" id="KK120005">
    <property type="protein sequence ID" value="KFM77330.1"/>
    <property type="molecule type" value="Genomic_DNA"/>
</dbReference>
<dbReference type="PROSITE" id="PS50096">
    <property type="entry name" value="IQ"/>
    <property type="match status" value="1"/>
</dbReference>
<keyword evidence="3" id="KW-1185">Reference proteome</keyword>
<gene>
    <name evidence="2" type="ORF">X975_24827</name>
</gene>
<dbReference type="Pfam" id="PF00612">
    <property type="entry name" value="IQ"/>
    <property type="match status" value="1"/>
</dbReference>
<dbReference type="OrthoDB" id="6428058at2759"/>
<evidence type="ECO:0000313" key="2">
    <source>
        <dbReference type="EMBL" id="KFM77330.1"/>
    </source>
</evidence>
<name>A0A087UIZ1_STEMI</name>
<dbReference type="AlphaFoldDB" id="A0A087UIZ1"/>
<reference evidence="2 3" key="1">
    <citation type="submission" date="2013-11" db="EMBL/GenBank/DDBJ databases">
        <title>Genome sequencing of Stegodyphus mimosarum.</title>
        <authorList>
            <person name="Bechsgaard J."/>
        </authorList>
    </citation>
    <scope>NUCLEOTIDE SEQUENCE [LARGE SCALE GENOMIC DNA]</scope>
</reference>
<evidence type="ECO:0000256" key="1">
    <source>
        <dbReference type="SAM" id="MobiDB-lite"/>
    </source>
</evidence>
<protein>
    <submittedName>
        <fullName evidence="2">Uncharacterized protein</fullName>
    </submittedName>
</protein>